<gene>
    <name evidence="1" type="ORF">NOL15_07340</name>
</gene>
<organism evidence="1 2">
    <name type="scientific">Streptococcus suis</name>
    <dbReference type="NCBI Taxonomy" id="1307"/>
    <lineage>
        <taxon>Bacteria</taxon>
        <taxon>Bacillati</taxon>
        <taxon>Bacillota</taxon>
        <taxon>Bacilli</taxon>
        <taxon>Lactobacillales</taxon>
        <taxon>Streptococcaceae</taxon>
        <taxon>Streptococcus</taxon>
    </lineage>
</organism>
<dbReference type="GO" id="GO:0016746">
    <property type="term" value="F:acyltransferase activity"/>
    <property type="evidence" value="ECO:0007669"/>
    <property type="project" value="UniProtKB-KW"/>
</dbReference>
<dbReference type="AlphaFoldDB" id="A0A9X4ML13"/>
<dbReference type="PANTHER" id="PTHR23416:SF78">
    <property type="entry name" value="LIPOPOLYSACCHARIDE BIOSYNTHESIS O-ACETYL TRANSFERASE WBBJ-RELATED"/>
    <property type="match status" value="1"/>
</dbReference>
<dbReference type="CDD" id="cd04647">
    <property type="entry name" value="LbH_MAT_like"/>
    <property type="match status" value="1"/>
</dbReference>
<dbReference type="InterPro" id="IPR011004">
    <property type="entry name" value="Trimer_LpxA-like_sf"/>
</dbReference>
<proteinExistence type="predicted"/>
<dbReference type="PANTHER" id="PTHR23416">
    <property type="entry name" value="SIALIC ACID SYNTHASE-RELATED"/>
    <property type="match status" value="1"/>
</dbReference>
<dbReference type="SUPFAM" id="SSF51161">
    <property type="entry name" value="Trimeric LpxA-like enzymes"/>
    <property type="match status" value="2"/>
</dbReference>
<dbReference type="Gene3D" id="2.160.10.10">
    <property type="entry name" value="Hexapeptide repeat proteins"/>
    <property type="match status" value="2"/>
</dbReference>
<dbReference type="Pfam" id="PF00132">
    <property type="entry name" value="Hexapep"/>
    <property type="match status" value="1"/>
</dbReference>
<keyword evidence="1" id="KW-0012">Acyltransferase</keyword>
<comment type="caution">
    <text evidence="1">The sequence shown here is derived from an EMBL/GenBank/DDBJ whole genome shotgun (WGS) entry which is preliminary data.</text>
</comment>
<reference evidence="1" key="1">
    <citation type="submission" date="2022-07" db="EMBL/GenBank/DDBJ databases">
        <title>Whole Genome Sequencing of Streptococcus suis.</title>
        <authorList>
            <person name="Dai X."/>
            <person name="Huang J."/>
            <person name="Wang L."/>
        </authorList>
    </citation>
    <scope>NUCLEOTIDE SEQUENCE</scope>
    <source>
        <strain evidence="1">SFB2</strain>
    </source>
</reference>
<sequence>MNKLNGLVKLIIGKNKEISEDITIGYLFFRGVPFAIGLCRGVLRSIGLKKHGKKLFIGNHVKLLCKQKMFFGSNVRIGNFVEIDALSQNGVVLEDNVKLGDYSKIIGSGSISHVGKGIRIGSNTSFSEYTFFGAAGGINIGSDIISGQYVRFHAENHNFSDTSIPIREQGVTHEGIKIGNDCWIGAGATFLDGAEIGNGCVVAANSLVNKKFPDDVVIGGVPARILKVR</sequence>
<dbReference type="InterPro" id="IPR051159">
    <property type="entry name" value="Hexapeptide_acetyltransf"/>
</dbReference>
<dbReference type="InterPro" id="IPR001451">
    <property type="entry name" value="Hexapep"/>
</dbReference>
<evidence type="ECO:0000313" key="2">
    <source>
        <dbReference type="Proteomes" id="UP001152879"/>
    </source>
</evidence>
<dbReference type="Proteomes" id="UP001152879">
    <property type="component" value="Unassembled WGS sequence"/>
</dbReference>
<protein>
    <submittedName>
        <fullName evidence="1">Acyltransferase</fullName>
    </submittedName>
</protein>
<name>A0A9X4ML13_STRSU</name>
<keyword evidence="1" id="KW-0808">Transferase</keyword>
<dbReference type="EMBL" id="JANFML010000022">
    <property type="protein sequence ID" value="MDG4512654.1"/>
    <property type="molecule type" value="Genomic_DNA"/>
</dbReference>
<evidence type="ECO:0000313" key="1">
    <source>
        <dbReference type="EMBL" id="MDG4512654.1"/>
    </source>
</evidence>
<accession>A0A9X4ML13</accession>